<feature type="signal peptide" evidence="4">
    <location>
        <begin position="1"/>
        <end position="29"/>
    </location>
</feature>
<dbReference type="InterPro" id="IPR011330">
    <property type="entry name" value="Glyco_hydro/deAcase_b/a-brl"/>
</dbReference>
<keyword evidence="4" id="KW-0732">Signal</keyword>
<keyword evidence="1" id="KW-0479">Metal-binding</keyword>
<feature type="region of interest" description="Disordered" evidence="3">
    <location>
        <begin position="274"/>
        <end position="300"/>
    </location>
</feature>
<evidence type="ECO:0000313" key="6">
    <source>
        <dbReference type="EMBL" id="NKG19239.1"/>
    </source>
</evidence>
<evidence type="ECO:0000256" key="3">
    <source>
        <dbReference type="SAM" id="MobiDB-lite"/>
    </source>
</evidence>
<dbReference type="Gene3D" id="3.20.20.370">
    <property type="entry name" value="Glycoside hydrolase/deacetylase"/>
    <property type="match status" value="1"/>
</dbReference>
<feature type="compositionally biased region" description="Basic residues" evidence="3">
    <location>
        <begin position="508"/>
        <end position="517"/>
    </location>
</feature>
<dbReference type="Pfam" id="PF01522">
    <property type="entry name" value="Polysacc_deac_1"/>
    <property type="match status" value="1"/>
</dbReference>
<protein>
    <submittedName>
        <fullName evidence="6">Polysaccharide deacetylase family protein</fullName>
    </submittedName>
</protein>
<name>A0ABX1FZU1_9MICC</name>
<accession>A0ABX1FZU1</accession>
<feature type="domain" description="NodB homology" evidence="5">
    <location>
        <begin position="308"/>
        <end position="481"/>
    </location>
</feature>
<feature type="region of interest" description="Disordered" evidence="3">
    <location>
        <begin position="494"/>
        <end position="517"/>
    </location>
</feature>
<proteinExistence type="predicted"/>
<reference evidence="6 7" key="1">
    <citation type="submission" date="2020-04" db="EMBL/GenBank/DDBJ databases">
        <title>Paeniglutamicibacter sp. ANT13_2, a novel actinomycete isolated from sediment in Antarctica.</title>
        <authorList>
            <person name="Sakdapetsiri C."/>
            <person name="Pinyakong O."/>
        </authorList>
    </citation>
    <scope>NUCLEOTIDE SEQUENCE [LARGE SCALE GENOMIC DNA]</scope>
    <source>
        <strain evidence="6 7">ANT13_2</strain>
    </source>
</reference>
<dbReference type="PROSITE" id="PS51257">
    <property type="entry name" value="PROKAR_LIPOPROTEIN"/>
    <property type="match status" value="1"/>
</dbReference>
<feature type="chain" id="PRO_5046993748" evidence="4">
    <location>
        <begin position="30"/>
        <end position="517"/>
    </location>
</feature>
<keyword evidence="2" id="KW-0378">Hydrolase</keyword>
<evidence type="ECO:0000256" key="1">
    <source>
        <dbReference type="ARBA" id="ARBA00022723"/>
    </source>
</evidence>
<dbReference type="PANTHER" id="PTHR10587">
    <property type="entry name" value="GLYCOSYL TRANSFERASE-RELATED"/>
    <property type="match status" value="1"/>
</dbReference>
<dbReference type="InterPro" id="IPR002509">
    <property type="entry name" value="NODB_dom"/>
</dbReference>
<dbReference type="PROSITE" id="PS51677">
    <property type="entry name" value="NODB"/>
    <property type="match status" value="1"/>
</dbReference>
<evidence type="ECO:0000256" key="2">
    <source>
        <dbReference type="ARBA" id="ARBA00022801"/>
    </source>
</evidence>
<keyword evidence="7" id="KW-1185">Reference proteome</keyword>
<dbReference type="SUPFAM" id="SSF88713">
    <property type="entry name" value="Glycoside hydrolase/deacetylase"/>
    <property type="match status" value="1"/>
</dbReference>
<dbReference type="EMBL" id="JAAWVT010000001">
    <property type="protein sequence ID" value="NKG19239.1"/>
    <property type="molecule type" value="Genomic_DNA"/>
</dbReference>
<dbReference type="RefSeq" id="WP_168150248.1">
    <property type="nucleotide sequence ID" value="NZ_JAAWVT010000001.1"/>
</dbReference>
<dbReference type="PANTHER" id="PTHR10587:SF133">
    <property type="entry name" value="CHITIN DEACETYLASE 1-RELATED"/>
    <property type="match status" value="1"/>
</dbReference>
<evidence type="ECO:0000313" key="7">
    <source>
        <dbReference type="Proteomes" id="UP000746595"/>
    </source>
</evidence>
<evidence type="ECO:0000256" key="4">
    <source>
        <dbReference type="SAM" id="SignalP"/>
    </source>
</evidence>
<gene>
    <name evidence="6" type="ORF">HED64_00790</name>
</gene>
<dbReference type="Proteomes" id="UP000746595">
    <property type="component" value="Unassembled WGS sequence"/>
</dbReference>
<dbReference type="InterPro" id="IPR050248">
    <property type="entry name" value="Polysacc_deacetylase_ArnD"/>
</dbReference>
<sequence>MPHAFARKSPLTLWGIVSLLLLTSCASVAKAPSPPPLVQEEAASETGNDQHHFNSLPLILMPGLEAVVLSDEHRHIFTKHLEVSSNPEITEAQRALVAAKTSSFKTSVDTEARIAVTPRAELNVRSHLVAISENIMGIRVDSFASTDTSSGTSYQTQWFDLKHHAEGTTRDLFDTDANWVTFKKLVTRELNNDPQPHTGSPLLLKNAWLDSVIFDLRGNALVQLDDDALSTEARGPRIVSVKAEDVTDLLSNFGTSVRSALTSPRTLSRLHSQLSTAAKVPQANPAAPQAPERKVAPKRRSIDCSTQKCVALTFDDGPGPKTARLLDHLKAGNAPSTFFVTGPNAKLRPHILQRIVSEGHQIGNHTWNHRSLPSLSPAQIRREIDRTDTVITEAVGSPAALLRPPYGARNSAVDRAAKAPVILWDVDTLDWKHRNTTKVVKAAVQQSTAGSIVLMHDIHSSTVDAIPAVISGLRAKGYTLVTVGELMGRTGLLPGETYSSGPHPVTKAAHKAGKDRR</sequence>
<feature type="compositionally biased region" description="Low complexity" evidence="3">
    <location>
        <begin position="277"/>
        <end position="290"/>
    </location>
</feature>
<comment type="caution">
    <text evidence="6">The sequence shown here is derived from an EMBL/GenBank/DDBJ whole genome shotgun (WGS) entry which is preliminary data.</text>
</comment>
<organism evidence="6 7">
    <name type="scientific">Paeniglutamicibacter terrestris</name>
    <dbReference type="NCBI Taxonomy" id="2723403"/>
    <lineage>
        <taxon>Bacteria</taxon>
        <taxon>Bacillati</taxon>
        <taxon>Actinomycetota</taxon>
        <taxon>Actinomycetes</taxon>
        <taxon>Micrococcales</taxon>
        <taxon>Micrococcaceae</taxon>
        <taxon>Paeniglutamicibacter</taxon>
    </lineage>
</organism>
<evidence type="ECO:0000259" key="5">
    <source>
        <dbReference type="PROSITE" id="PS51677"/>
    </source>
</evidence>